<keyword evidence="2" id="KW-1185">Reference proteome</keyword>
<organism evidence="1 2">
    <name type="scientific">Friedmanniella luteola</name>
    <dbReference type="NCBI Taxonomy" id="546871"/>
    <lineage>
        <taxon>Bacteria</taxon>
        <taxon>Bacillati</taxon>
        <taxon>Actinomycetota</taxon>
        <taxon>Actinomycetes</taxon>
        <taxon>Propionibacteriales</taxon>
        <taxon>Nocardioidaceae</taxon>
        <taxon>Friedmanniella</taxon>
    </lineage>
</organism>
<name>A0A1H1L7J8_9ACTN</name>
<dbReference type="InterPro" id="IPR029016">
    <property type="entry name" value="GAF-like_dom_sf"/>
</dbReference>
<dbReference type="SUPFAM" id="SSF55781">
    <property type="entry name" value="GAF domain-like"/>
    <property type="match status" value="1"/>
</dbReference>
<accession>A0A1H1L7J8</accession>
<evidence type="ECO:0008006" key="3">
    <source>
        <dbReference type="Google" id="ProtNLM"/>
    </source>
</evidence>
<dbReference type="STRING" id="546871.SAMN04488543_0099"/>
<sequence>MLPLRQRYRDVLQRSNLDGPGAAATLPQILTLACVEVLPVAGAGLSLTGELRVPLSASNVAAAEAERLQVSLGDGPCLEAAAGARPVAVDADRLGRRWPVYAHELRRRTPFRSVASLPLTWPTGRAFAALDLYSTDPSGPFDDLAEVQAALVPATTAVLLEQRDWLLGPAEQPEHDPAAGRRMAVWSAVGMLMVAADATYDDALALLRSYAFSCDLDLDTAARLLLQHTVTTDDVLTPP</sequence>
<dbReference type="EMBL" id="LT629749">
    <property type="protein sequence ID" value="SDR69849.1"/>
    <property type="molecule type" value="Genomic_DNA"/>
</dbReference>
<dbReference type="PROSITE" id="PS51257">
    <property type="entry name" value="PROKAR_LIPOPROTEIN"/>
    <property type="match status" value="1"/>
</dbReference>
<reference evidence="1 2" key="1">
    <citation type="submission" date="2016-10" db="EMBL/GenBank/DDBJ databases">
        <authorList>
            <person name="de Groot N.N."/>
        </authorList>
    </citation>
    <scope>NUCLEOTIDE SEQUENCE [LARGE SCALE GENOMIC DNA]</scope>
    <source>
        <strain evidence="1 2">DSM 21741</strain>
    </source>
</reference>
<evidence type="ECO:0000313" key="1">
    <source>
        <dbReference type="EMBL" id="SDR69849.1"/>
    </source>
</evidence>
<evidence type="ECO:0000313" key="2">
    <source>
        <dbReference type="Proteomes" id="UP000199092"/>
    </source>
</evidence>
<dbReference type="Gene3D" id="3.30.450.40">
    <property type="match status" value="1"/>
</dbReference>
<dbReference type="Proteomes" id="UP000199092">
    <property type="component" value="Chromosome I"/>
</dbReference>
<proteinExistence type="predicted"/>
<protein>
    <recommendedName>
        <fullName evidence="3">ANTAR domain-containing protein</fullName>
    </recommendedName>
</protein>
<dbReference type="AlphaFoldDB" id="A0A1H1L7J8"/>
<gene>
    <name evidence="1" type="ORF">SAMN04488543_0099</name>
</gene>